<dbReference type="Pfam" id="PF01256">
    <property type="entry name" value="Carb_kinase"/>
    <property type="match status" value="1"/>
</dbReference>
<dbReference type="SUPFAM" id="SSF53613">
    <property type="entry name" value="Ribokinase-like"/>
    <property type="match status" value="1"/>
</dbReference>
<keyword evidence="6 17" id="KW-0547">Nucleotide-binding</keyword>
<evidence type="ECO:0000256" key="16">
    <source>
        <dbReference type="ARBA" id="ARBA00049209"/>
    </source>
</evidence>
<sequence length="488" mass="49757">MLIQAYSVERIRQAEAAAQARTGDGVLMRRAATALAQVVVARLTARLGSRPGSRLPGRSVVLLVGTGDNGGDALIAGALLRGRGLAVTAVLTDPARAHADGLARLRRAWGRVVTADDPRVAGLLAGADVVIDGLVGLAARPPLREPAASLVRLAVDSPALTVAVDLPSGLHPDTGVVSGPVFRADVTVTFGALKPGLLLADEWCGTVVSDDLGMGVGTAPGTSVRADLLALTDGAAAALLPDPGRADDKYTGGLVGVAAGSTDYPGAPVLSVGGAVCLRPGMVRYAGAQAKAVVARWPEVVAAESVERAGRVQAWVVGPGMGTDETAAATLRTVLEQDVPVLVDADGLTLLAGHRDWLDRRRAAGQVTVLTPHDREFTRVFGDLDLTDRLDAVRRAAATSGAVVLLKGHRTLVAAPDGTTWVNLTGTPWLASAGSGDVLSGVIGSLLASGLPADRAAALGAHLHGRAGERAERAGRAGAHALWEFLRG</sequence>
<comment type="catalytic activity">
    <reaction evidence="1 18 19">
        <text>(6R)-NADHX = (6S)-NADHX</text>
        <dbReference type="Rhea" id="RHEA:32215"/>
        <dbReference type="ChEBI" id="CHEBI:64074"/>
        <dbReference type="ChEBI" id="CHEBI:64075"/>
        <dbReference type="EC" id="5.1.99.6"/>
    </reaction>
</comment>
<evidence type="ECO:0000256" key="2">
    <source>
        <dbReference type="ARBA" id="ARBA00000909"/>
    </source>
</evidence>
<evidence type="ECO:0000256" key="5">
    <source>
        <dbReference type="ARBA" id="ARBA00022723"/>
    </source>
</evidence>
<feature type="binding site" evidence="17">
    <location>
        <position position="436"/>
    </location>
    <ligand>
        <name>AMP</name>
        <dbReference type="ChEBI" id="CHEBI:456215"/>
    </ligand>
</feature>
<dbReference type="RefSeq" id="WP_205260534.1">
    <property type="nucleotide sequence ID" value="NZ_JAERWK010000012.1"/>
</dbReference>
<dbReference type="HAMAP" id="MF_01965">
    <property type="entry name" value="NADHX_dehydratase"/>
    <property type="match status" value="1"/>
</dbReference>
<dbReference type="GO" id="GO:0005524">
    <property type="term" value="F:ATP binding"/>
    <property type="evidence" value="ECO:0007669"/>
    <property type="project" value="UniProtKB-UniRule"/>
</dbReference>
<dbReference type="Pfam" id="PF03853">
    <property type="entry name" value="YjeF_N"/>
    <property type="match status" value="1"/>
</dbReference>
<comment type="function">
    <text evidence="14 19">Bifunctional enzyme that catalyzes the epimerization of the S- and R-forms of NAD(P)HX and the dehydration of the S-form of NAD(P)HX at the expense of ADP, which is converted to AMP. This allows the repair of both epimers of NAD(P)HX, a damaged form of NAD(P)H that is a result of enzymatic or heat-dependent hydration.</text>
</comment>
<reference evidence="22" key="1">
    <citation type="submission" date="2021-01" db="EMBL/GenBank/DDBJ databases">
        <title>YIM 132084 draft genome.</title>
        <authorList>
            <person name="An D."/>
        </authorList>
    </citation>
    <scope>NUCLEOTIDE SEQUENCE</scope>
    <source>
        <strain evidence="22">YIM 132084</strain>
    </source>
</reference>
<comment type="function">
    <text evidence="17">Catalyzes the dehydration of the S-form of NAD(P)HX at the expense of ADP, which is converted to AMP. Together with NAD(P)HX epimerase, which catalyzes the epimerization of the S- and R-forms, the enzyme allows the repair of both epimers of NAD(P)HX, a damaged form of NAD(P)H that is a result of enzymatic or heat-dependent hydration.</text>
</comment>
<dbReference type="Gene3D" id="3.40.1190.20">
    <property type="match status" value="1"/>
</dbReference>
<dbReference type="NCBIfam" id="TIGR00197">
    <property type="entry name" value="yjeF_nterm"/>
    <property type="match status" value="1"/>
</dbReference>
<evidence type="ECO:0000313" key="23">
    <source>
        <dbReference type="Proteomes" id="UP000663792"/>
    </source>
</evidence>
<proteinExistence type="inferred from homology"/>
<dbReference type="GO" id="GO:0110051">
    <property type="term" value="P:metabolite repair"/>
    <property type="evidence" value="ECO:0007669"/>
    <property type="project" value="TreeGrafter"/>
</dbReference>
<dbReference type="Proteomes" id="UP000663792">
    <property type="component" value="Unassembled WGS sequence"/>
</dbReference>
<comment type="similarity">
    <text evidence="3 19">In the N-terminal section; belongs to the NnrE/AIBP family.</text>
</comment>
<dbReference type="NCBIfam" id="TIGR00196">
    <property type="entry name" value="yjeF_cterm"/>
    <property type="match status" value="1"/>
</dbReference>
<evidence type="ECO:0000256" key="17">
    <source>
        <dbReference type="HAMAP-Rule" id="MF_01965"/>
    </source>
</evidence>
<protein>
    <recommendedName>
        <fullName evidence="19">Bifunctional NAD(P)H-hydrate repair enzyme</fullName>
    </recommendedName>
    <alternativeName>
        <fullName evidence="19">Nicotinamide nucleotide repair protein</fullName>
    </alternativeName>
    <domain>
        <recommendedName>
            <fullName evidence="19">ADP-dependent (S)-NAD(P)H-hydrate dehydratase</fullName>
            <ecNumber evidence="19">4.2.1.136</ecNumber>
        </recommendedName>
        <alternativeName>
            <fullName evidence="19">ADP-dependent NAD(P)HX dehydratase</fullName>
        </alternativeName>
    </domain>
    <domain>
        <recommendedName>
            <fullName evidence="19">NAD(P)H-hydrate epimerase</fullName>
            <ecNumber evidence="19">5.1.99.6</ecNumber>
        </recommendedName>
    </domain>
</protein>
<keyword evidence="10 17" id="KW-0520">NAD</keyword>
<dbReference type="PROSITE" id="PS51383">
    <property type="entry name" value="YJEF_C_3"/>
    <property type="match status" value="1"/>
</dbReference>
<comment type="function">
    <text evidence="18">Catalyzes the epimerization of the S- and R-forms of NAD(P)HX, a damaged form of NAD(P)H that is a result of enzymatic or heat-dependent hydration. This is a prerequisite for the S-specific NAD(P)H-hydrate dehydratase to allow the repair of both epimers of NAD(P)HX.</text>
</comment>
<evidence type="ECO:0000256" key="18">
    <source>
        <dbReference type="HAMAP-Rule" id="MF_01966"/>
    </source>
</evidence>
<evidence type="ECO:0000256" key="11">
    <source>
        <dbReference type="ARBA" id="ARBA00023235"/>
    </source>
</evidence>
<feature type="binding site" evidence="18">
    <location>
        <position position="69"/>
    </location>
    <ligand>
        <name>K(+)</name>
        <dbReference type="ChEBI" id="CHEBI:29103"/>
    </ligand>
</feature>
<dbReference type="EC" id="5.1.99.6" evidence="19"/>
<comment type="cofactor">
    <cofactor evidence="18 19">
        <name>K(+)</name>
        <dbReference type="ChEBI" id="CHEBI:29103"/>
    </cofactor>
    <text evidence="18 19">Binds 1 potassium ion per subunit.</text>
</comment>
<comment type="caution">
    <text evidence="18">Lacks conserved residue(s) required for the propagation of feature annotation.</text>
</comment>
<comment type="similarity">
    <text evidence="18">Belongs to the NnrE/AIBP family.</text>
</comment>
<dbReference type="InterPro" id="IPR029056">
    <property type="entry name" value="Ribokinase-like"/>
</dbReference>
<dbReference type="EC" id="4.2.1.136" evidence="19"/>
<dbReference type="EMBL" id="JAERWK010000012">
    <property type="protein sequence ID" value="MBM9467572.1"/>
    <property type="molecule type" value="Genomic_DNA"/>
</dbReference>
<dbReference type="CDD" id="cd01171">
    <property type="entry name" value="YXKO-related"/>
    <property type="match status" value="1"/>
</dbReference>
<feature type="binding site" evidence="18">
    <location>
        <position position="168"/>
    </location>
    <ligand>
        <name>K(+)</name>
        <dbReference type="ChEBI" id="CHEBI:29103"/>
    </ligand>
</feature>
<dbReference type="InterPro" id="IPR030677">
    <property type="entry name" value="Nnr"/>
</dbReference>
<dbReference type="InterPro" id="IPR017953">
    <property type="entry name" value="Carbohydrate_kinase_pred_CS"/>
</dbReference>
<dbReference type="PIRSF" id="PIRSF017184">
    <property type="entry name" value="Nnr"/>
    <property type="match status" value="1"/>
</dbReference>
<dbReference type="PROSITE" id="PS01050">
    <property type="entry name" value="YJEF_C_2"/>
    <property type="match status" value="1"/>
</dbReference>
<feature type="domain" description="YjeF C-terminal" evidence="20">
    <location>
        <begin position="232"/>
        <end position="488"/>
    </location>
</feature>
<dbReference type="InterPro" id="IPR000631">
    <property type="entry name" value="CARKD"/>
</dbReference>
<comment type="cofactor">
    <cofactor evidence="17">
        <name>Mg(2+)</name>
        <dbReference type="ChEBI" id="CHEBI:18420"/>
    </cofactor>
</comment>
<feature type="domain" description="YjeF N-terminal" evidence="21">
    <location>
        <begin position="11"/>
        <end position="220"/>
    </location>
</feature>
<evidence type="ECO:0000256" key="1">
    <source>
        <dbReference type="ARBA" id="ARBA00000013"/>
    </source>
</evidence>
<dbReference type="SUPFAM" id="SSF64153">
    <property type="entry name" value="YjeF N-terminal domain-like"/>
    <property type="match status" value="1"/>
</dbReference>
<evidence type="ECO:0000256" key="15">
    <source>
        <dbReference type="ARBA" id="ARBA00048238"/>
    </source>
</evidence>
<evidence type="ECO:0000256" key="6">
    <source>
        <dbReference type="ARBA" id="ARBA00022741"/>
    </source>
</evidence>
<feature type="binding site" evidence="17">
    <location>
        <position position="437"/>
    </location>
    <ligand>
        <name>(6S)-NADPHX</name>
        <dbReference type="ChEBI" id="CHEBI:64076"/>
    </ligand>
</feature>
<dbReference type="GO" id="GO:0052855">
    <property type="term" value="F:ADP-dependent NAD(P)H-hydrate dehydratase activity"/>
    <property type="evidence" value="ECO:0007669"/>
    <property type="project" value="UniProtKB-UniRule"/>
</dbReference>
<evidence type="ECO:0000256" key="4">
    <source>
        <dbReference type="ARBA" id="ARBA00009524"/>
    </source>
</evidence>
<keyword evidence="11 18" id="KW-0413">Isomerase</keyword>
<dbReference type="PANTHER" id="PTHR12592">
    <property type="entry name" value="ATP-DEPENDENT (S)-NAD(P)H-HYDRATE DEHYDRATASE FAMILY MEMBER"/>
    <property type="match status" value="1"/>
</dbReference>
<evidence type="ECO:0000256" key="8">
    <source>
        <dbReference type="ARBA" id="ARBA00022857"/>
    </source>
</evidence>
<evidence type="ECO:0000256" key="13">
    <source>
        <dbReference type="ARBA" id="ARBA00023268"/>
    </source>
</evidence>
<feature type="binding site" evidence="17">
    <location>
        <begin position="407"/>
        <end position="411"/>
    </location>
    <ligand>
        <name>AMP</name>
        <dbReference type="ChEBI" id="CHEBI:456215"/>
    </ligand>
</feature>
<keyword evidence="23" id="KW-1185">Reference proteome</keyword>
<feature type="binding site" evidence="18">
    <location>
        <begin position="68"/>
        <end position="72"/>
    </location>
    <ligand>
        <name>(6S)-NADPHX</name>
        <dbReference type="ChEBI" id="CHEBI:64076"/>
    </ligand>
</feature>
<keyword evidence="9 18" id="KW-0630">Potassium</keyword>
<feature type="binding site" evidence="17">
    <location>
        <position position="373"/>
    </location>
    <ligand>
        <name>(6S)-NADPHX</name>
        <dbReference type="ChEBI" id="CHEBI:64076"/>
    </ligand>
</feature>
<feature type="binding site" evidence="17">
    <location>
        <position position="267"/>
    </location>
    <ligand>
        <name>(6S)-NADPHX</name>
        <dbReference type="ChEBI" id="CHEBI:64076"/>
    </ligand>
</feature>
<dbReference type="PROSITE" id="PS51385">
    <property type="entry name" value="YJEF_N"/>
    <property type="match status" value="1"/>
</dbReference>
<dbReference type="InterPro" id="IPR004443">
    <property type="entry name" value="YjeF_N_dom"/>
</dbReference>
<dbReference type="Gene3D" id="3.40.50.10260">
    <property type="entry name" value="YjeF N-terminal domain"/>
    <property type="match status" value="1"/>
</dbReference>
<comment type="subunit">
    <text evidence="17">Homotetramer.</text>
</comment>
<evidence type="ECO:0000256" key="9">
    <source>
        <dbReference type="ARBA" id="ARBA00022958"/>
    </source>
</evidence>
<feature type="binding site" evidence="18">
    <location>
        <position position="165"/>
    </location>
    <ligand>
        <name>(6S)-NADPHX</name>
        <dbReference type="ChEBI" id="CHEBI:64076"/>
    </ligand>
</feature>
<evidence type="ECO:0000256" key="14">
    <source>
        <dbReference type="ARBA" id="ARBA00025153"/>
    </source>
</evidence>
<evidence type="ECO:0000256" key="10">
    <source>
        <dbReference type="ARBA" id="ARBA00023027"/>
    </source>
</evidence>
<dbReference type="InterPro" id="IPR036652">
    <property type="entry name" value="YjeF_N_dom_sf"/>
</dbReference>
<keyword evidence="12 17" id="KW-0456">Lyase</keyword>
<evidence type="ECO:0000256" key="19">
    <source>
        <dbReference type="PIRNR" id="PIRNR017184"/>
    </source>
</evidence>
<dbReference type="HAMAP" id="MF_01966">
    <property type="entry name" value="NADHX_epimerase"/>
    <property type="match status" value="1"/>
</dbReference>
<dbReference type="GO" id="GO:0046872">
    <property type="term" value="F:metal ion binding"/>
    <property type="evidence" value="ECO:0007669"/>
    <property type="project" value="UniProtKB-UniRule"/>
</dbReference>
<evidence type="ECO:0000313" key="22">
    <source>
        <dbReference type="EMBL" id="MBM9467572.1"/>
    </source>
</evidence>
<comment type="caution">
    <text evidence="22">The sequence shown here is derived from an EMBL/GenBank/DDBJ whole genome shotgun (WGS) entry which is preliminary data.</text>
</comment>
<dbReference type="PANTHER" id="PTHR12592:SF0">
    <property type="entry name" value="ATP-DEPENDENT (S)-NAD(P)H-HYDRATE DEHYDRATASE"/>
    <property type="match status" value="1"/>
</dbReference>
<dbReference type="GO" id="GO:0052856">
    <property type="term" value="F:NAD(P)HX epimerase activity"/>
    <property type="evidence" value="ECO:0007669"/>
    <property type="project" value="UniProtKB-UniRule"/>
</dbReference>
<comment type="catalytic activity">
    <reaction evidence="15 17 19">
        <text>(6S)-NADHX + ADP = AMP + phosphate + NADH + H(+)</text>
        <dbReference type="Rhea" id="RHEA:32223"/>
        <dbReference type="ChEBI" id="CHEBI:15378"/>
        <dbReference type="ChEBI" id="CHEBI:43474"/>
        <dbReference type="ChEBI" id="CHEBI:57945"/>
        <dbReference type="ChEBI" id="CHEBI:64074"/>
        <dbReference type="ChEBI" id="CHEBI:456215"/>
        <dbReference type="ChEBI" id="CHEBI:456216"/>
        <dbReference type="EC" id="4.2.1.136"/>
    </reaction>
</comment>
<organism evidence="22 23">
    <name type="scientific">Nakamurella leprariae</name>
    <dbReference type="NCBI Taxonomy" id="2803911"/>
    <lineage>
        <taxon>Bacteria</taxon>
        <taxon>Bacillati</taxon>
        <taxon>Actinomycetota</taxon>
        <taxon>Actinomycetes</taxon>
        <taxon>Nakamurellales</taxon>
        <taxon>Nakamurellaceae</taxon>
        <taxon>Nakamurella</taxon>
    </lineage>
</organism>
<comment type="catalytic activity">
    <reaction evidence="2 18 19">
        <text>(6R)-NADPHX = (6S)-NADPHX</text>
        <dbReference type="Rhea" id="RHEA:32227"/>
        <dbReference type="ChEBI" id="CHEBI:64076"/>
        <dbReference type="ChEBI" id="CHEBI:64077"/>
        <dbReference type="EC" id="5.1.99.6"/>
    </reaction>
</comment>
<evidence type="ECO:0000256" key="12">
    <source>
        <dbReference type="ARBA" id="ARBA00023239"/>
    </source>
</evidence>
<feature type="binding site" evidence="18">
    <location>
        <begin position="136"/>
        <end position="142"/>
    </location>
    <ligand>
        <name>(6S)-NADPHX</name>
        <dbReference type="ChEBI" id="CHEBI:64076"/>
    </ligand>
</feature>
<comment type="catalytic activity">
    <reaction evidence="16 17 19">
        <text>(6S)-NADPHX + ADP = AMP + phosphate + NADPH + H(+)</text>
        <dbReference type="Rhea" id="RHEA:32235"/>
        <dbReference type="ChEBI" id="CHEBI:15378"/>
        <dbReference type="ChEBI" id="CHEBI:43474"/>
        <dbReference type="ChEBI" id="CHEBI:57783"/>
        <dbReference type="ChEBI" id="CHEBI:64076"/>
        <dbReference type="ChEBI" id="CHEBI:456215"/>
        <dbReference type="ChEBI" id="CHEBI:456216"/>
        <dbReference type="EC" id="4.2.1.136"/>
    </reaction>
</comment>
<evidence type="ECO:0000256" key="3">
    <source>
        <dbReference type="ARBA" id="ARBA00006001"/>
    </source>
</evidence>
<keyword evidence="5 18" id="KW-0479">Metal-binding</keyword>
<keyword evidence="8 17" id="KW-0521">NADP</keyword>
<feature type="binding site" evidence="17">
    <location>
        <position position="320"/>
    </location>
    <ligand>
        <name>(6S)-NADPHX</name>
        <dbReference type="ChEBI" id="CHEBI:64076"/>
    </ligand>
</feature>
<comment type="similarity">
    <text evidence="17">Belongs to the NnrD/CARKD family.</text>
</comment>
<keyword evidence="13" id="KW-0511">Multifunctional enzyme</keyword>
<feature type="binding site" evidence="18">
    <location>
        <position position="132"/>
    </location>
    <ligand>
        <name>K(+)</name>
        <dbReference type="ChEBI" id="CHEBI:29103"/>
    </ligand>
</feature>
<evidence type="ECO:0000256" key="7">
    <source>
        <dbReference type="ARBA" id="ARBA00022840"/>
    </source>
</evidence>
<gene>
    <name evidence="17" type="primary">nnrD</name>
    <name evidence="18" type="synonym">nnrE</name>
    <name evidence="22" type="ORF">JL106_09810</name>
</gene>
<accession>A0A938YFR6</accession>
<comment type="similarity">
    <text evidence="4 19">In the C-terminal section; belongs to the NnrD/CARKD family.</text>
</comment>
<name>A0A938YFR6_9ACTN</name>
<dbReference type="AlphaFoldDB" id="A0A938YFR6"/>
<keyword evidence="7 17" id="KW-0067">ATP-binding</keyword>
<evidence type="ECO:0000259" key="21">
    <source>
        <dbReference type="PROSITE" id="PS51385"/>
    </source>
</evidence>
<evidence type="ECO:0000259" key="20">
    <source>
        <dbReference type="PROSITE" id="PS51383"/>
    </source>
</evidence>
<dbReference type="GO" id="GO:0046496">
    <property type="term" value="P:nicotinamide nucleotide metabolic process"/>
    <property type="evidence" value="ECO:0007669"/>
    <property type="project" value="UniProtKB-UniRule"/>
</dbReference>